<dbReference type="EC" id="3.1.3.74" evidence="1"/>
<dbReference type="GO" id="GO:0005829">
    <property type="term" value="C:cytosol"/>
    <property type="evidence" value="ECO:0007669"/>
    <property type="project" value="TreeGrafter"/>
</dbReference>
<dbReference type="Pfam" id="PF08282">
    <property type="entry name" value="Hydrolase_3"/>
    <property type="match status" value="1"/>
</dbReference>
<gene>
    <name evidence="1" type="ORF">JFL49_05960</name>
</gene>
<dbReference type="Gene3D" id="3.30.1240.10">
    <property type="match status" value="1"/>
</dbReference>
<accession>A0A9Q7E6T3</accession>
<proteinExistence type="predicted"/>
<protein>
    <submittedName>
        <fullName evidence="1">Pyridoxal phosphatase</fullName>
        <ecNumber evidence="1">3.1.3.74</ecNumber>
    </submittedName>
</protein>
<dbReference type="OrthoDB" id="9781413at2"/>
<dbReference type="RefSeq" id="WP_075293798.1">
    <property type="nucleotide sequence ID" value="NZ_CP018802.1"/>
</dbReference>
<dbReference type="Proteomes" id="UP000595373">
    <property type="component" value="Chromosome"/>
</dbReference>
<dbReference type="Gene3D" id="3.40.50.1000">
    <property type="entry name" value="HAD superfamily/HAD-like"/>
    <property type="match status" value="1"/>
</dbReference>
<reference evidence="1 2" key="1">
    <citation type="submission" date="2020-12" db="EMBL/GenBank/DDBJ databases">
        <title>ASc-MMNZ-VFA-070.</title>
        <authorList>
            <person name="Schryvers A."/>
            <person name="Mostafa Nazari M."/>
            <person name="Farshchi Andisi V."/>
            <person name="Timsit E."/>
            <person name="Walter Morck D."/>
        </authorList>
    </citation>
    <scope>NUCLEOTIDE SEQUENCE [LARGE SCALE GENOMIC DNA]</scope>
    <source>
        <strain evidence="1 2">ASc-MMNZ-VFA-070</strain>
    </source>
</reference>
<keyword evidence="2" id="KW-1185">Reference proteome</keyword>
<dbReference type="PROSITE" id="PS01229">
    <property type="entry name" value="COF_2"/>
    <property type="match status" value="1"/>
</dbReference>
<dbReference type="EMBL" id="CP066558">
    <property type="protein sequence ID" value="QQF81636.1"/>
    <property type="molecule type" value="Genomic_DNA"/>
</dbReference>
<dbReference type="NCBIfam" id="TIGR00099">
    <property type="entry name" value="Cof-subfamily"/>
    <property type="match status" value="1"/>
</dbReference>
<dbReference type="InterPro" id="IPR023214">
    <property type="entry name" value="HAD_sf"/>
</dbReference>
<dbReference type="CDD" id="cd07516">
    <property type="entry name" value="HAD_Pase"/>
    <property type="match status" value="1"/>
</dbReference>
<dbReference type="NCBIfam" id="NF007821">
    <property type="entry name" value="PRK10530.1"/>
    <property type="match status" value="1"/>
</dbReference>
<dbReference type="PANTHER" id="PTHR10000:SF58">
    <property type="entry name" value="PYRIDOXAL PHOSPHATE PHOSPHATASE YBHA"/>
    <property type="match status" value="1"/>
</dbReference>
<evidence type="ECO:0000313" key="1">
    <source>
        <dbReference type="EMBL" id="QQF81636.1"/>
    </source>
</evidence>
<dbReference type="InterPro" id="IPR036412">
    <property type="entry name" value="HAD-like_sf"/>
</dbReference>
<keyword evidence="1" id="KW-0378">Hydrolase</keyword>
<dbReference type="GO" id="GO:0033883">
    <property type="term" value="F:pyridoxal phosphatase activity"/>
    <property type="evidence" value="ECO:0007669"/>
    <property type="project" value="UniProtKB-EC"/>
</dbReference>
<dbReference type="SFLD" id="SFLDG01140">
    <property type="entry name" value="C2.B:_Phosphomannomutase_and_P"/>
    <property type="match status" value="1"/>
</dbReference>
<dbReference type="PROSITE" id="PS01228">
    <property type="entry name" value="COF_1"/>
    <property type="match status" value="1"/>
</dbReference>
<name>A0A9Q7E6T3_HISSO</name>
<dbReference type="GO" id="GO:0000287">
    <property type="term" value="F:magnesium ion binding"/>
    <property type="evidence" value="ECO:0007669"/>
    <property type="project" value="TreeGrafter"/>
</dbReference>
<evidence type="ECO:0000313" key="2">
    <source>
        <dbReference type="Proteomes" id="UP000595373"/>
    </source>
</evidence>
<dbReference type="InterPro" id="IPR000150">
    <property type="entry name" value="Cof"/>
</dbReference>
<organism evidence="1 2">
    <name type="scientific">Histophilus somni</name>
    <name type="common">Haemophilus somnus</name>
    <dbReference type="NCBI Taxonomy" id="731"/>
    <lineage>
        <taxon>Bacteria</taxon>
        <taxon>Pseudomonadati</taxon>
        <taxon>Pseudomonadota</taxon>
        <taxon>Gammaproteobacteria</taxon>
        <taxon>Pasteurellales</taxon>
        <taxon>Pasteurellaceae</taxon>
        <taxon>Histophilus</taxon>
    </lineage>
</organism>
<dbReference type="PANTHER" id="PTHR10000">
    <property type="entry name" value="PHOSPHOSERINE PHOSPHATASE"/>
    <property type="match status" value="1"/>
</dbReference>
<sequence>MKYQVIAFDLDGTLLNSQGQILTSNKIMIQRCIDKGLKVILVTGRHHTAAYPYYHELNLTTPMICCNGTYMYQPQTDTVLAANPLSLEQSRQVIQLAEKYNLHLLMYSRDTMNYSIMNEHLRKFSEWVQRCPPQVHPKLRHVPDFNVLLNDQETIWKFVISHPDRALMQTAVNHLSSIGFSCEWSWVDRVDIANSGNTKGSRLLELLNTWHIDPQFVVAFGDNHNDISMLKLVGLGVAMGNAEDEIKQQANLITLHHDKAGIASVLDAILNNI</sequence>
<dbReference type="AlphaFoldDB" id="A0A9Q7E6T3"/>
<dbReference type="SFLD" id="SFLDS00003">
    <property type="entry name" value="Haloacid_Dehalogenase"/>
    <property type="match status" value="1"/>
</dbReference>
<dbReference type="SUPFAM" id="SSF56784">
    <property type="entry name" value="HAD-like"/>
    <property type="match status" value="1"/>
</dbReference>